<keyword evidence="2" id="KW-1185">Reference proteome</keyword>
<comment type="caution">
    <text evidence="1">The sequence shown here is derived from an EMBL/GenBank/DDBJ whole genome shotgun (WGS) entry which is preliminary data.</text>
</comment>
<organism evidence="1 2">
    <name type="scientific">Gymnopilus dilepis</name>
    <dbReference type="NCBI Taxonomy" id="231916"/>
    <lineage>
        <taxon>Eukaryota</taxon>
        <taxon>Fungi</taxon>
        <taxon>Dikarya</taxon>
        <taxon>Basidiomycota</taxon>
        <taxon>Agaricomycotina</taxon>
        <taxon>Agaricomycetes</taxon>
        <taxon>Agaricomycetidae</taxon>
        <taxon>Agaricales</taxon>
        <taxon>Agaricineae</taxon>
        <taxon>Hymenogastraceae</taxon>
        <taxon>Gymnopilus</taxon>
    </lineage>
</organism>
<dbReference type="EMBL" id="NHYE01005392">
    <property type="protein sequence ID" value="PPQ73648.1"/>
    <property type="molecule type" value="Genomic_DNA"/>
</dbReference>
<reference evidence="1 2" key="1">
    <citation type="journal article" date="2018" name="Evol. Lett.">
        <title>Horizontal gene cluster transfer increased hallucinogenic mushroom diversity.</title>
        <authorList>
            <person name="Reynolds H.T."/>
            <person name="Vijayakumar V."/>
            <person name="Gluck-Thaler E."/>
            <person name="Korotkin H.B."/>
            <person name="Matheny P.B."/>
            <person name="Slot J.C."/>
        </authorList>
    </citation>
    <scope>NUCLEOTIDE SEQUENCE [LARGE SCALE GENOMIC DNA]</scope>
    <source>
        <strain evidence="1 2">SRW20</strain>
    </source>
</reference>
<gene>
    <name evidence="1" type="ORF">CVT26_010606</name>
</gene>
<evidence type="ECO:0000313" key="1">
    <source>
        <dbReference type="EMBL" id="PPQ73648.1"/>
    </source>
</evidence>
<dbReference type="InParanoid" id="A0A409W5A2"/>
<dbReference type="AlphaFoldDB" id="A0A409W5A2"/>
<dbReference type="OrthoDB" id="3022813at2759"/>
<dbReference type="Proteomes" id="UP000284706">
    <property type="component" value="Unassembled WGS sequence"/>
</dbReference>
<evidence type="ECO:0000313" key="2">
    <source>
        <dbReference type="Proteomes" id="UP000284706"/>
    </source>
</evidence>
<evidence type="ECO:0008006" key="3">
    <source>
        <dbReference type="Google" id="ProtNLM"/>
    </source>
</evidence>
<accession>A0A409W5A2</accession>
<proteinExistence type="predicted"/>
<protein>
    <recommendedName>
        <fullName evidence="3">F-box domain-containing protein</fullName>
    </recommendedName>
</protein>
<name>A0A409W5A2_9AGAR</name>
<sequence>MPIDIPLEIIELIIDQVASLNDKATLRNVALSSRRFADHCQQKLFHTIDLGDRCVSGAEYYRRFFYIMYRRPLLRPYVRDLRLVDTYVWDKHGDASWILTEDSICDLFDMLPNLNAFSLTFNVGHPTWTSFTPHLRHSFVQVAQRPAIKSYALRRIRNFPPTLLVALATVKRLELHDVQVQNLHLASSLGIILNLPSLPTPKLELLVLKSPSKNTVHALRNLISAYSGSALKTLKLGLVDENDLDLISELWELMHWASKTLTHLEWRPGMRPKTPAKRPPPPINIGIFPRLRTLHFIVNFHSDNQPVFAPLLDLLSDVSSGQHFQELVIECIFLKTLELVSCKSDWSALDIILSKSQFSGLTTVMFCSRLKPAPFLKESARAVLLEQLPATRSRGVAVEVDLDIP</sequence>